<dbReference type="EMBL" id="QTSX02005003">
    <property type="protein sequence ID" value="KAJ9062503.1"/>
    <property type="molecule type" value="Genomic_DNA"/>
</dbReference>
<name>A0ACC2SJN5_9FUNG</name>
<evidence type="ECO:0000313" key="1">
    <source>
        <dbReference type="EMBL" id="KAJ9062503.1"/>
    </source>
</evidence>
<keyword evidence="2" id="KW-1185">Reference proteome</keyword>
<reference evidence="1" key="1">
    <citation type="submission" date="2022-04" db="EMBL/GenBank/DDBJ databases">
        <title>Genome of the entomopathogenic fungus Entomophthora muscae.</title>
        <authorList>
            <person name="Elya C."/>
            <person name="Lovett B.R."/>
            <person name="Lee E."/>
            <person name="Macias A.M."/>
            <person name="Hajek A.E."/>
            <person name="De Bivort B.L."/>
            <person name="Kasson M.T."/>
            <person name="De Fine Licht H.H."/>
            <person name="Stajich J.E."/>
        </authorList>
    </citation>
    <scope>NUCLEOTIDE SEQUENCE</scope>
    <source>
        <strain evidence="1">Berkeley</strain>
    </source>
</reference>
<proteinExistence type="predicted"/>
<gene>
    <name evidence="1" type="ORF">DSO57_1010076</name>
</gene>
<evidence type="ECO:0000313" key="2">
    <source>
        <dbReference type="Proteomes" id="UP001165960"/>
    </source>
</evidence>
<organism evidence="1 2">
    <name type="scientific">Entomophthora muscae</name>
    <dbReference type="NCBI Taxonomy" id="34485"/>
    <lineage>
        <taxon>Eukaryota</taxon>
        <taxon>Fungi</taxon>
        <taxon>Fungi incertae sedis</taxon>
        <taxon>Zoopagomycota</taxon>
        <taxon>Entomophthoromycotina</taxon>
        <taxon>Entomophthoromycetes</taxon>
        <taxon>Entomophthorales</taxon>
        <taxon>Entomophthoraceae</taxon>
        <taxon>Entomophthora</taxon>
    </lineage>
</organism>
<dbReference type="Proteomes" id="UP001165960">
    <property type="component" value="Unassembled WGS sequence"/>
</dbReference>
<accession>A0ACC2SJN5</accession>
<comment type="caution">
    <text evidence="1">The sequence shown here is derived from an EMBL/GenBank/DDBJ whole genome shotgun (WGS) entry which is preliminary data.</text>
</comment>
<protein>
    <submittedName>
        <fullName evidence="1">Uncharacterized protein</fullName>
    </submittedName>
</protein>
<sequence>MYQPPLKPLRTKTYLPNVTRSRNKLTASQFKVLESLYHQNSNPPLALRQKLSLQLNLTQRSIQIWFQNRRAKTHRSSEAKTSPSPAAERVLSEYWMTTMSHVRYLHY</sequence>